<dbReference type="Pfam" id="PF07617">
    <property type="entry name" value="DUF1579"/>
    <property type="match status" value="1"/>
</dbReference>
<keyword evidence="1" id="KW-0732">Signal</keyword>
<keyword evidence="3" id="KW-1185">Reference proteome</keyword>
<evidence type="ECO:0008006" key="4">
    <source>
        <dbReference type="Google" id="ProtNLM"/>
    </source>
</evidence>
<dbReference type="EMBL" id="BSDC01000001">
    <property type="protein sequence ID" value="GLH65839.1"/>
    <property type="molecule type" value="Genomic_DNA"/>
</dbReference>
<proteinExistence type="predicted"/>
<reference evidence="2" key="1">
    <citation type="journal article" date="2023" name="Antonie Van Leeuwenhoek">
        <title>Mesoterricola silvestris gen. nov., sp. nov., Mesoterricola sediminis sp. nov., Geothrix oryzae sp. nov., Geothrix edaphica sp. nov., Geothrix rubra sp. nov., and Geothrix limicola sp. nov., six novel members of Acidobacteriota isolated from soils.</title>
        <authorList>
            <person name="Itoh H."/>
            <person name="Sugisawa Y."/>
            <person name="Mise K."/>
            <person name="Xu Z."/>
            <person name="Kuniyasu M."/>
            <person name="Ushijima N."/>
            <person name="Kawano K."/>
            <person name="Kobayashi E."/>
            <person name="Shiratori Y."/>
            <person name="Masuda Y."/>
            <person name="Senoo K."/>
        </authorList>
    </citation>
    <scope>NUCLEOTIDE SEQUENCE</scope>
    <source>
        <strain evidence="2">Red802</strain>
    </source>
</reference>
<protein>
    <recommendedName>
        <fullName evidence="4">DUF1579 domain-containing protein</fullName>
    </recommendedName>
</protein>
<dbReference type="InterPro" id="IPR011473">
    <property type="entry name" value="DUF1579"/>
</dbReference>
<sequence length="203" mass="22446">MSLQHLFTRIVAAASMVMALPLLAQEAKEKKPTAAQQAMMEAWQKAATPGSNHKLLAGLTGQWTFATKMWMEPGAPPEMSTGSAVYTPLMDGRFIQGEYTGTFGGMAFQGLGLTGYDNVARHFTATWADNMGTAIMLMTGTYDPTSKTFTYKGDMDDMMKPGTKVKVRQTVKILSDDSHVMEWYESRGGKEIKTMEITYTRQK</sequence>
<evidence type="ECO:0000313" key="2">
    <source>
        <dbReference type="EMBL" id="GLH65839.1"/>
    </source>
</evidence>
<gene>
    <name evidence="2" type="ORF">GETHED_02030</name>
</gene>
<accession>A0ABQ5PUK4</accession>
<name>A0ABQ5PUK4_9BACT</name>
<evidence type="ECO:0000313" key="3">
    <source>
        <dbReference type="Proteomes" id="UP001165044"/>
    </source>
</evidence>
<evidence type="ECO:0000256" key="1">
    <source>
        <dbReference type="SAM" id="SignalP"/>
    </source>
</evidence>
<feature type="chain" id="PRO_5047046296" description="DUF1579 domain-containing protein" evidence="1">
    <location>
        <begin position="25"/>
        <end position="203"/>
    </location>
</feature>
<dbReference type="RefSeq" id="WP_285605930.1">
    <property type="nucleotide sequence ID" value="NZ_BSDC01000001.1"/>
</dbReference>
<organism evidence="2 3">
    <name type="scientific">Geothrix edaphica</name>
    <dbReference type="NCBI Taxonomy" id="2927976"/>
    <lineage>
        <taxon>Bacteria</taxon>
        <taxon>Pseudomonadati</taxon>
        <taxon>Acidobacteriota</taxon>
        <taxon>Holophagae</taxon>
        <taxon>Holophagales</taxon>
        <taxon>Holophagaceae</taxon>
        <taxon>Geothrix</taxon>
    </lineage>
</organism>
<comment type="caution">
    <text evidence="2">The sequence shown here is derived from an EMBL/GenBank/DDBJ whole genome shotgun (WGS) entry which is preliminary data.</text>
</comment>
<feature type="signal peptide" evidence="1">
    <location>
        <begin position="1"/>
        <end position="24"/>
    </location>
</feature>
<dbReference type="Proteomes" id="UP001165044">
    <property type="component" value="Unassembled WGS sequence"/>
</dbReference>